<comment type="caution">
    <text evidence="2">Lacks conserved residue(s) required for the propagation of feature annotation.</text>
</comment>
<evidence type="ECO:0000256" key="4">
    <source>
        <dbReference type="SAM" id="Phobius"/>
    </source>
</evidence>
<dbReference type="SMART" id="SM00181">
    <property type="entry name" value="EGF"/>
    <property type="match status" value="1"/>
</dbReference>
<feature type="disulfide bond" evidence="2">
    <location>
        <begin position="256"/>
        <end position="265"/>
    </location>
</feature>
<feature type="compositionally biased region" description="Basic and acidic residues" evidence="3">
    <location>
        <begin position="15"/>
        <end position="27"/>
    </location>
</feature>
<reference evidence="6" key="1">
    <citation type="submission" date="2022-01" db="EMBL/GenBank/DDBJ databases">
        <authorList>
            <person name="Braso-Vives M."/>
        </authorList>
    </citation>
    <scope>NUCLEOTIDE SEQUENCE</scope>
</reference>
<organism evidence="6 7">
    <name type="scientific">Branchiostoma lanceolatum</name>
    <name type="common">Common lancelet</name>
    <name type="synonym">Amphioxus lanceolatum</name>
    <dbReference type="NCBI Taxonomy" id="7740"/>
    <lineage>
        <taxon>Eukaryota</taxon>
        <taxon>Metazoa</taxon>
        <taxon>Chordata</taxon>
        <taxon>Cephalochordata</taxon>
        <taxon>Leptocardii</taxon>
        <taxon>Amphioxiformes</taxon>
        <taxon>Branchiostomatidae</taxon>
        <taxon>Branchiostoma</taxon>
    </lineage>
</organism>
<keyword evidence="2" id="KW-0245">EGF-like domain</keyword>
<dbReference type="InterPro" id="IPR001881">
    <property type="entry name" value="EGF-like_Ca-bd_dom"/>
</dbReference>
<keyword evidence="1 2" id="KW-1015">Disulfide bond</keyword>
<keyword evidence="4" id="KW-0812">Transmembrane</keyword>
<gene>
    <name evidence="6" type="primary">Hypp9275</name>
    <name evidence="6" type="ORF">BLAG_LOCUS12487</name>
</gene>
<evidence type="ECO:0000313" key="6">
    <source>
        <dbReference type="EMBL" id="CAH1252403.1"/>
    </source>
</evidence>
<dbReference type="Gene3D" id="2.10.25.10">
    <property type="entry name" value="Laminin"/>
    <property type="match status" value="1"/>
</dbReference>
<feature type="transmembrane region" description="Helical" evidence="4">
    <location>
        <begin position="99"/>
        <end position="118"/>
    </location>
</feature>
<dbReference type="GO" id="GO:0005509">
    <property type="term" value="F:calcium ion binding"/>
    <property type="evidence" value="ECO:0007669"/>
    <property type="project" value="InterPro"/>
</dbReference>
<dbReference type="OrthoDB" id="8962045at2759"/>
<dbReference type="AlphaFoldDB" id="A0A8J9ZEC9"/>
<evidence type="ECO:0000259" key="5">
    <source>
        <dbReference type="PROSITE" id="PS50026"/>
    </source>
</evidence>
<evidence type="ECO:0000256" key="3">
    <source>
        <dbReference type="SAM" id="MobiDB-lite"/>
    </source>
</evidence>
<proteinExistence type="predicted"/>
<dbReference type="Proteomes" id="UP000838412">
    <property type="component" value="Chromosome 19"/>
</dbReference>
<feature type="disulfide bond" evidence="2">
    <location>
        <begin position="235"/>
        <end position="245"/>
    </location>
</feature>
<evidence type="ECO:0000256" key="2">
    <source>
        <dbReference type="PROSITE-ProRule" id="PRU00076"/>
    </source>
</evidence>
<keyword evidence="4" id="KW-0472">Membrane</keyword>
<dbReference type="PROSITE" id="PS50026">
    <property type="entry name" value="EGF_3"/>
    <property type="match status" value="1"/>
</dbReference>
<dbReference type="PROSITE" id="PS00010">
    <property type="entry name" value="ASX_HYDROXYL"/>
    <property type="match status" value="1"/>
</dbReference>
<evidence type="ECO:0000313" key="7">
    <source>
        <dbReference type="Proteomes" id="UP000838412"/>
    </source>
</evidence>
<dbReference type="InterPro" id="IPR000742">
    <property type="entry name" value="EGF"/>
</dbReference>
<feature type="region of interest" description="Disordered" evidence="3">
    <location>
        <begin position="197"/>
        <end position="225"/>
    </location>
</feature>
<evidence type="ECO:0000256" key="1">
    <source>
        <dbReference type="ARBA" id="ARBA00023157"/>
    </source>
</evidence>
<accession>A0A8J9ZEC9</accession>
<protein>
    <submittedName>
        <fullName evidence="6">Hypp9275 protein</fullName>
    </submittedName>
</protein>
<name>A0A8J9ZEC9_BRALA</name>
<dbReference type="SMART" id="SM00179">
    <property type="entry name" value="EGF_CA"/>
    <property type="match status" value="1"/>
</dbReference>
<feature type="region of interest" description="Disordered" evidence="3">
    <location>
        <begin position="1"/>
        <end position="33"/>
    </location>
</feature>
<dbReference type="InterPro" id="IPR000152">
    <property type="entry name" value="EGF-type_Asp/Asn_hydroxyl_site"/>
</dbReference>
<dbReference type="EMBL" id="OV696704">
    <property type="protein sequence ID" value="CAH1252403.1"/>
    <property type="molecule type" value="Genomic_DNA"/>
</dbReference>
<keyword evidence="4" id="KW-1133">Transmembrane helix</keyword>
<dbReference type="PROSITE" id="PS00022">
    <property type="entry name" value="EGF_1"/>
    <property type="match status" value="1"/>
</dbReference>
<dbReference type="CDD" id="cd00054">
    <property type="entry name" value="EGF_CA"/>
    <property type="match status" value="1"/>
</dbReference>
<keyword evidence="7" id="KW-1185">Reference proteome</keyword>
<sequence>MRAKEKAQVDGNNEESDRKYEDVDPHGESIWSPGLKRATQHLDMGDHVLVYPEQNEESCPDASYTPADTNGDGDIDAPGFCHKVRGHVVEMWKKVKSSIILRLILGCGILAVAVMFITEGVSPGTLIPNRQNGMAIDEKVEKPNDPWCTASYKGNRSEVAYPTSPTSPPMSSTMWQTESYENTSVVVTVITLSSPLGWKSTEPRSDTAATSAKDGASPVTPTLLSKTGTDMSEKCIGDPCQHGTCVNKDVGYKCTCYHGRTGQNCQQCEFEP</sequence>
<feature type="domain" description="EGF-like" evidence="5">
    <location>
        <begin position="231"/>
        <end position="266"/>
    </location>
</feature>